<dbReference type="Proteomes" id="UP000632498">
    <property type="component" value="Unassembled WGS sequence"/>
</dbReference>
<keyword evidence="4 9" id="KW-0479">Metal-binding</keyword>
<evidence type="ECO:0000256" key="2">
    <source>
        <dbReference type="ARBA" id="ARBA00022448"/>
    </source>
</evidence>
<evidence type="ECO:0000256" key="9">
    <source>
        <dbReference type="PIRSR" id="PIRSR000005-2"/>
    </source>
</evidence>
<evidence type="ECO:0000256" key="10">
    <source>
        <dbReference type="SAM" id="SignalP"/>
    </source>
</evidence>
<keyword evidence="5" id="KW-0574">Periplasm</keyword>
<feature type="signal peptide" evidence="10">
    <location>
        <begin position="1"/>
        <end position="23"/>
    </location>
</feature>
<accession>A0A917C0V3</accession>
<dbReference type="InterPro" id="IPR036909">
    <property type="entry name" value="Cyt_c-like_dom_sf"/>
</dbReference>
<dbReference type="EMBL" id="BMHV01000011">
    <property type="protein sequence ID" value="GGF64425.1"/>
    <property type="molecule type" value="Genomic_DNA"/>
</dbReference>
<sequence length="224" mass="25153">MFVKALARSAGLSCLLFTGSLWAADVPEDYEYDKYNAEDINELCAGCHGSLGQGGGGGVYPRLAGLPQEYMEEQIKNFKTRKRVNIPMVPFANDRELPPEDVRDITTYLSNIKLASQLPEVSGRIDGLERLQQAEAVVQIPKHEGDLENGEEYYMEMCRGCHNKDGMGRGNKPAVTGQHIKYLKKQFQDFRSGEREHVDQVELFGEMTDKDIEDVLAFLSVQDD</sequence>
<feature type="binding site" description="covalent" evidence="8">
    <location>
        <position position="44"/>
    </location>
    <ligand>
        <name>heme c</name>
        <dbReference type="ChEBI" id="CHEBI:61717"/>
        <label>1</label>
    </ligand>
</feature>
<keyword evidence="3 8" id="KW-0349">Heme</keyword>
<dbReference type="Pfam" id="PF00034">
    <property type="entry name" value="Cytochrom_C"/>
    <property type="match status" value="1"/>
</dbReference>
<protein>
    <recommendedName>
        <fullName evidence="11">Cytochrome c domain-containing protein</fullName>
    </recommendedName>
</protein>
<evidence type="ECO:0000256" key="8">
    <source>
        <dbReference type="PIRSR" id="PIRSR000005-1"/>
    </source>
</evidence>
<feature type="chain" id="PRO_5038100259" description="Cytochrome c domain-containing protein" evidence="10">
    <location>
        <begin position="24"/>
        <end position="224"/>
    </location>
</feature>
<dbReference type="RefSeq" id="WP_188664064.1">
    <property type="nucleotide sequence ID" value="NZ_BMHV01000011.1"/>
</dbReference>
<reference evidence="12" key="2">
    <citation type="submission" date="2020-09" db="EMBL/GenBank/DDBJ databases">
        <authorList>
            <person name="Sun Q."/>
            <person name="Zhou Y."/>
        </authorList>
    </citation>
    <scope>NUCLEOTIDE SEQUENCE</scope>
    <source>
        <strain evidence="12">CGMCC 1.15254</strain>
    </source>
</reference>
<dbReference type="SUPFAM" id="SSF46626">
    <property type="entry name" value="Cytochrome c"/>
    <property type="match status" value="2"/>
</dbReference>
<feature type="binding site" description="axial binding residue" evidence="9">
    <location>
        <position position="162"/>
    </location>
    <ligand>
        <name>heme c</name>
        <dbReference type="ChEBI" id="CHEBI:61717"/>
        <label>2</label>
    </ligand>
    <ligandPart>
        <name>Fe</name>
        <dbReference type="ChEBI" id="CHEBI:18248"/>
    </ligandPart>
</feature>
<feature type="binding site" description="covalent" evidence="8">
    <location>
        <position position="158"/>
    </location>
    <ligand>
        <name>heme c</name>
        <dbReference type="ChEBI" id="CHEBI:61717"/>
        <label>2</label>
    </ligand>
</feature>
<keyword evidence="7 9" id="KW-0408">Iron</keyword>
<dbReference type="GO" id="GO:0042597">
    <property type="term" value="C:periplasmic space"/>
    <property type="evidence" value="ECO:0007669"/>
    <property type="project" value="UniProtKB-SubCell"/>
</dbReference>
<evidence type="ECO:0000259" key="11">
    <source>
        <dbReference type="PROSITE" id="PS51007"/>
    </source>
</evidence>
<name>A0A917C0V3_9PROT</name>
<dbReference type="Pfam" id="PF13442">
    <property type="entry name" value="Cytochrome_CBB3"/>
    <property type="match status" value="1"/>
</dbReference>
<feature type="domain" description="Cytochrome c" evidence="11">
    <location>
        <begin position="32"/>
        <end position="113"/>
    </location>
</feature>
<dbReference type="PANTHER" id="PTHR33751:SF9">
    <property type="entry name" value="CYTOCHROME C4"/>
    <property type="match status" value="1"/>
</dbReference>
<evidence type="ECO:0000256" key="6">
    <source>
        <dbReference type="ARBA" id="ARBA00022982"/>
    </source>
</evidence>
<feature type="binding site" description="axial binding residue" evidence="9">
    <location>
        <position position="88"/>
    </location>
    <ligand>
        <name>heme c</name>
        <dbReference type="ChEBI" id="CHEBI:61717"/>
        <label>1</label>
    </ligand>
    <ligandPart>
        <name>Fe</name>
        <dbReference type="ChEBI" id="CHEBI:18248"/>
    </ligandPart>
</feature>
<evidence type="ECO:0000256" key="5">
    <source>
        <dbReference type="ARBA" id="ARBA00022764"/>
    </source>
</evidence>
<evidence type="ECO:0000256" key="3">
    <source>
        <dbReference type="ARBA" id="ARBA00022617"/>
    </source>
</evidence>
<feature type="domain" description="Cytochrome c" evidence="11">
    <location>
        <begin position="145"/>
        <end position="223"/>
    </location>
</feature>
<feature type="binding site" description="covalent" evidence="8">
    <location>
        <position position="161"/>
    </location>
    <ligand>
        <name>heme c</name>
        <dbReference type="ChEBI" id="CHEBI:61717"/>
        <label>2</label>
    </ligand>
</feature>
<dbReference type="AlphaFoldDB" id="A0A917C0V3"/>
<dbReference type="InterPro" id="IPR050597">
    <property type="entry name" value="Cytochrome_c_Oxidase_Subunit"/>
</dbReference>
<dbReference type="GO" id="GO:0005506">
    <property type="term" value="F:iron ion binding"/>
    <property type="evidence" value="ECO:0007669"/>
    <property type="project" value="InterPro"/>
</dbReference>
<dbReference type="PROSITE" id="PS51007">
    <property type="entry name" value="CYTC"/>
    <property type="match status" value="2"/>
</dbReference>
<dbReference type="GO" id="GO:0020037">
    <property type="term" value="F:heme binding"/>
    <property type="evidence" value="ECO:0007669"/>
    <property type="project" value="InterPro"/>
</dbReference>
<dbReference type="GO" id="GO:0009055">
    <property type="term" value="F:electron transfer activity"/>
    <property type="evidence" value="ECO:0007669"/>
    <property type="project" value="InterPro"/>
</dbReference>
<feature type="binding site" description="axial binding residue" evidence="9">
    <location>
        <position position="48"/>
    </location>
    <ligand>
        <name>heme c</name>
        <dbReference type="ChEBI" id="CHEBI:61717"/>
        <label>1</label>
    </ligand>
    <ligandPart>
        <name>Fe</name>
        <dbReference type="ChEBI" id="CHEBI:18248"/>
    </ligandPart>
</feature>
<dbReference type="PANTHER" id="PTHR33751">
    <property type="entry name" value="CBB3-TYPE CYTOCHROME C OXIDASE SUBUNIT FIXP"/>
    <property type="match status" value="1"/>
</dbReference>
<evidence type="ECO:0000256" key="1">
    <source>
        <dbReference type="ARBA" id="ARBA00004418"/>
    </source>
</evidence>
<dbReference type="InterPro" id="IPR024167">
    <property type="entry name" value="Cytochrome_c4-like"/>
</dbReference>
<evidence type="ECO:0000313" key="13">
    <source>
        <dbReference type="Proteomes" id="UP000632498"/>
    </source>
</evidence>
<evidence type="ECO:0000256" key="7">
    <source>
        <dbReference type="ARBA" id="ARBA00023004"/>
    </source>
</evidence>
<reference evidence="12" key="1">
    <citation type="journal article" date="2014" name="Int. J. Syst. Evol. Microbiol.">
        <title>Complete genome sequence of Corynebacterium casei LMG S-19264T (=DSM 44701T), isolated from a smear-ripened cheese.</title>
        <authorList>
            <consortium name="US DOE Joint Genome Institute (JGI-PGF)"/>
            <person name="Walter F."/>
            <person name="Albersmeier A."/>
            <person name="Kalinowski J."/>
            <person name="Ruckert C."/>
        </authorList>
    </citation>
    <scope>NUCLEOTIDE SEQUENCE</scope>
    <source>
        <strain evidence="12">CGMCC 1.15254</strain>
    </source>
</reference>
<comment type="caution">
    <text evidence="12">The sequence shown here is derived from an EMBL/GenBank/DDBJ whole genome shotgun (WGS) entry which is preliminary data.</text>
</comment>
<feature type="binding site" description="covalent" evidence="8">
    <location>
        <position position="47"/>
    </location>
    <ligand>
        <name>heme c</name>
        <dbReference type="ChEBI" id="CHEBI:61717"/>
        <label>1</label>
    </ligand>
</feature>
<keyword evidence="2" id="KW-0813">Transport</keyword>
<proteinExistence type="predicted"/>
<keyword evidence="6" id="KW-0249">Electron transport</keyword>
<keyword evidence="13" id="KW-1185">Reference proteome</keyword>
<evidence type="ECO:0000313" key="12">
    <source>
        <dbReference type="EMBL" id="GGF64425.1"/>
    </source>
</evidence>
<comment type="PTM">
    <text evidence="8">Binds 2 heme c groups covalently per subunit.</text>
</comment>
<organism evidence="12 13">
    <name type="scientific">Terasakiella brassicae</name>
    <dbReference type="NCBI Taxonomy" id="1634917"/>
    <lineage>
        <taxon>Bacteria</taxon>
        <taxon>Pseudomonadati</taxon>
        <taxon>Pseudomonadota</taxon>
        <taxon>Alphaproteobacteria</taxon>
        <taxon>Rhodospirillales</taxon>
        <taxon>Terasakiellaceae</taxon>
        <taxon>Terasakiella</taxon>
    </lineage>
</organism>
<dbReference type="InterPro" id="IPR009056">
    <property type="entry name" value="Cyt_c-like_dom"/>
</dbReference>
<dbReference type="Gene3D" id="1.10.760.10">
    <property type="entry name" value="Cytochrome c-like domain"/>
    <property type="match status" value="2"/>
</dbReference>
<evidence type="ECO:0000256" key="4">
    <source>
        <dbReference type="ARBA" id="ARBA00022723"/>
    </source>
</evidence>
<gene>
    <name evidence="12" type="ORF">GCM10011332_18160</name>
</gene>
<dbReference type="PIRSF" id="PIRSF000005">
    <property type="entry name" value="Cytochrome_c4"/>
    <property type="match status" value="1"/>
</dbReference>
<keyword evidence="10" id="KW-0732">Signal</keyword>
<comment type="subcellular location">
    <subcellularLocation>
        <location evidence="1">Periplasm</location>
    </subcellularLocation>
</comment>